<reference evidence="1 2" key="1">
    <citation type="submission" date="2019-01" db="EMBL/GenBank/DDBJ databases">
        <title>Mucilaginibacter antarcticum sp. nov., isolated from antarctic soil.</title>
        <authorList>
            <person name="Yan Y.-Q."/>
            <person name="Du Z.-J."/>
        </authorList>
    </citation>
    <scope>NUCLEOTIDE SEQUENCE [LARGE SCALE GENOMIC DNA]</scope>
    <source>
        <strain evidence="1 2">F01003</strain>
    </source>
</reference>
<dbReference type="EMBL" id="SBIW01000003">
    <property type="protein sequence ID" value="RWY54227.1"/>
    <property type="molecule type" value="Genomic_DNA"/>
</dbReference>
<accession>A0A444MRH2</accession>
<dbReference type="OrthoDB" id="791928at2"/>
<keyword evidence="2" id="KW-1185">Reference proteome</keyword>
<evidence type="ECO:0000313" key="2">
    <source>
        <dbReference type="Proteomes" id="UP000286701"/>
    </source>
</evidence>
<dbReference type="RefSeq" id="WP_128533662.1">
    <property type="nucleotide sequence ID" value="NZ_SBIW01000003.1"/>
</dbReference>
<sequence length="266" mass="29645">MKKTLLFAFICIILFGCKNDSNEPTPAQEVKQLVESVTTIENTGGRTTRVVLTYEYDNSNKMTAMHERYDDHAGPNSDHVYIYDGQGNLIKSTITREGTISIFDYTYKDNAPVSVAYSMPANASNFHNIAITTANLVVTNHVITTIPSEGKGTVAYAYTNGNNTTDNNEHFTSAGVKEYYFNFTREYGTRKNPYLYSGYKWMLPDLQFANKNELIKSSYVTSEGNTSTTNYANTYDANGYPTVVQAATTGSSTLNDTITYTYIKAK</sequence>
<comment type="caution">
    <text evidence="1">The sequence shown here is derived from an EMBL/GenBank/DDBJ whole genome shotgun (WGS) entry which is preliminary data.</text>
</comment>
<organism evidence="1 2">
    <name type="scientific">Mucilaginibacter gilvus</name>
    <dbReference type="NCBI Taxonomy" id="2305909"/>
    <lineage>
        <taxon>Bacteria</taxon>
        <taxon>Pseudomonadati</taxon>
        <taxon>Bacteroidota</taxon>
        <taxon>Sphingobacteriia</taxon>
        <taxon>Sphingobacteriales</taxon>
        <taxon>Sphingobacteriaceae</taxon>
        <taxon>Mucilaginibacter</taxon>
    </lineage>
</organism>
<dbReference type="AlphaFoldDB" id="A0A444MRH2"/>
<proteinExistence type="predicted"/>
<evidence type="ECO:0000313" key="1">
    <source>
        <dbReference type="EMBL" id="RWY54227.1"/>
    </source>
</evidence>
<name>A0A444MRH2_9SPHI</name>
<protein>
    <submittedName>
        <fullName evidence="1">Uncharacterized protein</fullName>
    </submittedName>
</protein>
<dbReference type="Proteomes" id="UP000286701">
    <property type="component" value="Unassembled WGS sequence"/>
</dbReference>
<gene>
    <name evidence="1" type="ORF">EPL05_09330</name>
</gene>
<dbReference type="PROSITE" id="PS51257">
    <property type="entry name" value="PROKAR_LIPOPROTEIN"/>
    <property type="match status" value="1"/>
</dbReference>